<accession>A0A832SKE8</accession>
<name>A0A832SKE8_9EURY</name>
<gene>
    <name evidence="1" type="ORF">HA338_11995</name>
</gene>
<comment type="caution">
    <text evidence="1">The sequence shown here is derived from an EMBL/GenBank/DDBJ whole genome shotgun (WGS) entry which is preliminary data.</text>
</comment>
<dbReference type="EMBL" id="DUJU01000139">
    <property type="protein sequence ID" value="HIH94702.1"/>
    <property type="molecule type" value="Genomic_DNA"/>
</dbReference>
<reference evidence="1" key="1">
    <citation type="journal article" date="2020" name="bioRxiv">
        <title>A rank-normalized archaeal taxonomy based on genome phylogeny resolves widespread incomplete and uneven classifications.</title>
        <authorList>
            <person name="Rinke C."/>
            <person name="Chuvochina M."/>
            <person name="Mussig A.J."/>
            <person name="Chaumeil P.-A."/>
            <person name="Waite D.W."/>
            <person name="Whitman W.B."/>
            <person name="Parks D.H."/>
            <person name="Hugenholtz P."/>
        </authorList>
    </citation>
    <scope>NUCLEOTIDE SEQUENCE</scope>
    <source>
        <strain evidence="1">UBA8876</strain>
    </source>
</reference>
<evidence type="ECO:0000313" key="2">
    <source>
        <dbReference type="Proteomes" id="UP000600774"/>
    </source>
</evidence>
<protein>
    <submittedName>
        <fullName evidence="1">Uncharacterized protein</fullName>
    </submittedName>
</protein>
<dbReference type="Proteomes" id="UP000600774">
    <property type="component" value="Unassembled WGS sequence"/>
</dbReference>
<proteinExistence type="predicted"/>
<dbReference type="AlphaFoldDB" id="A0A832SKE8"/>
<organism evidence="1 2">
    <name type="scientific">Methanosarcina acetivorans</name>
    <dbReference type="NCBI Taxonomy" id="2214"/>
    <lineage>
        <taxon>Archaea</taxon>
        <taxon>Methanobacteriati</taxon>
        <taxon>Methanobacteriota</taxon>
        <taxon>Stenosarchaea group</taxon>
        <taxon>Methanomicrobia</taxon>
        <taxon>Methanosarcinales</taxon>
        <taxon>Methanosarcinaceae</taxon>
        <taxon>Methanosarcina</taxon>
    </lineage>
</organism>
<evidence type="ECO:0000313" key="1">
    <source>
        <dbReference type="EMBL" id="HIH94702.1"/>
    </source>
</evidence>
<sequence>MKDYLPWAGGEKTAHQIRREDRHIINYFLTKYLKSKAAFYNIRLEKGPKNKKIPVPK</sequence>